<dbReference type="GO" id="GO:0020037">
    <property type="term" value="F:heme binding"/>
    <property type="evidence" value="ECO:0007669"/>
    <property type="project" value="InterPro"/>
</dbReference>
<name>A0A2J6TPL8_9HELO</name>
<dbReference type="RefSeq" id="XP_024741875.1">
    <property type="nucleotide sequence ID" value="XM_024885645.1"/>
</dbReference>
<comment type="cofactor">
    <cofactor evidence="1">
        <name>heme</name>
        <dbReference type="ChEBI" id="CHEBI:30413"/>
    </cofactor>
</comment>
<sequence length="247" mass="27164">MHAFPESIAMSMFLEFSSLAINIRQRLNEIRAVQRQLDAKDVSHDKESIFHSLLQSDQPEIEKTPERLAQESVPLAGAGTYTAAWAMTLEVALPNPLAHVALGALEQLPYLTAVIKEGLRLSLGLSSRLPRIMVDKIIKFQSWEIPTGVPVSMTIPLVHLNEKTFLTPAPSILNGSRNCLGINLAWAELYIGIGTLLRRLGKLEVRGSSDLGRMELFETNVGDVEVADGLFPLVKAGSKGVRVKLFK</sequence>
<gene>
    <name evidence="7" type="ORF">K444DRAFT_650567</name>
</gene>
<reference evidence="7 8" key="1">
    <citation type="submission" date="2016-04" db="EMBL/GenBank/DDBJ databases">
        <title>A degradative enzymes factory behind the ericoid mycorrhizal symbiosis.</title>
        <authorList>
            <consortium name="DOE Joint Genome Institute"/>
            <person name="Martino E."/>
            <person name="Morin E."/>
            <person name="Grelet G."/>
            <person name="Kuo A."/>
            <person name="Kohler A."/>
            <person name="Daghino S."/>
            <person name="Barry K."/>
            <person name="Choi C."/>
            <person name="Cichocki N."/>
            <person name="Clum A."/>
            <person name="Copeland A."/>
            <person name="Hainaut M."/>
            <person name="Haridas S."/>
            <person name="Labutti K."/>
            <person name="Lindquist E."/>
            <person name="Lipzen A."/>
            <person name="Khouja H.-R."/>
            <person name="Murat C."/>
            <person name="Ohm R."/>
            <person name="Olson A."/>
            <person name="Spatafora J."/>
            <person name="Veneault-Fourrey C."/>
            <person name="Henrissat B."/>
            <person name="Grigoriev I."/>
            <person name="Martin F."/>
            <person name="Perotto S."/>
        </authorList>
    </citation>
    <scope>NUCLEOTIDE SEQUENCE [LARGE SCALE GENOMIC DNA]</scope>
    <source>
        <strain evidence="7 8">E</strain>
    </source>
</reference>
<evidence type="ECO:0000256" key="2">
    <source>
        <dbReference type="ARBA" id="ARBA00010617"/>
    </source>
</evidence>
<dbReference type="GO" id="GO:0004497">
    <property type="term" value="F:monooxygenase activity"/>
    <property type="evidence" value="ECO:0007669"/>
    <property type="project" value="UniProtKB-KW"/>
</dbReference>
<dbReference type="GO" id="GO:0005506">
    <property type="term" value="F:iron ion binding"/>
    <property type="evidence" value="ECO:0007669"/>
    <property type="project" value="InterPro"/>
</dbReference>
<dbReference type="GO" id="GO:0016705">
    <property type="term" value="F:oxidoreductase activity, acting on paired donors, with incorporation or reduction of molecular oxygen"/>
    <property type="evidence" value="ECO:0007669"/>
    <property type="project" value="InterPro"/>
</dbReference>
<comment type="similarity">
    <text evidence="2">Belongs to the cytochrome P450 family.</text>
</comment>
<keyword evidence="8" id="KW-1185">Reference proteome</keyword>
<keyword evidence="6" id="KW-0503">Monooxygenase</keyword>
<keyword evidence="3" id="KW-0479">Metal-binding</keyword>
<evidence type="ECO:0000256" key="4">
    <source>
        <dbReference type="ARBA" id="ARBA00023002"/>
    </source>
</evidence>
<proteinExistence type="inferred from homology"/>
<keyword evidence="5" id="KW-0408">Iron</keyword>
<dbReference type="Gene3D" id="1.10.630.10">
    <property type="entry name" value="Cytochrome P450"/>
    <property type="match status" value="1"/>
</dbReference>
<dbReference type="SUPFAM" id="SSF48264">
    <property type="entry name" value="Cytochrome P450"/>
    <property type="match status" value="1"/>
</dbReference>
<dbReference type="OrthoDB" id="3945418at2759"/>
<keyword evidence="4" id="KW-0560">Oxidoreductase</keyword>
<dbReference type="GeneID" id="36593722"/>
<dbReference type="Proteomes" id="UP000235371">
    <property type="component" value="Unassembled WGS sequence"/>
</dbReference>
<evidence type="ECO:0000313" key="8">
    <source>
        <dbReference type="Proteomes" id="UP000235371"/>
    </source>
</evidence>
<dbReference type="PANTHER" id="PTHR24305:SF157">
    <property type="entry name" value="N-ACETYLTRYPTOPHAN 6-HYDROXYLASE IVOC-RELATED"/>
    <property type="match status" value="1"/>
</dbReference>
<dbReference type="STRING" id="1095630.A0A2J6TPL8"/>
<dbReference type="EMBL" id="KZ613747">
    <property type="protein sequence ID" value="PMD64971.1"/>
    <property type="molecule type" value="Genomic_DNA"/>
</dbReference>
<dbReference type="InterPro" id="IPR036396">
    <property type="entry name" value="Cyt_P450_sf"/>
</dbReference>
<evidence type="ECO:0000313" key="7">
    <source>
        <dbReference type="EMBL" id="PMD64971.1"/>
    </source>
</evidence>
<organism evidence="7 8">
    <name type="scientific">Hyaloscypha bicolor E</name>
    <dbReference type="NCBI Taxonomy" id="1095630"/>
    <lineage>
        <taxon>Eukaryota</taxon>
        <taxon>Fungi</taxon>
        <taxon>Dikarya</taxon>
        <taxon>Ascomycota</taxon>
        <taxon>Pezizomycotina</taxon>
        <taxon>Leotiomycetes</taxon>
        <taxon>Helotiales</taxon>
        <taxon>Hyaloscyphaceae</taxon>
        <taxon>Hyaloscypha</taxon>
        <taxon>Hyaloscypha bicolor</taxon>
    </lineage>
</organism>
<dbReference type="InParanoid" id="A0A2J6TPL8"/>
<evidence type="ECO:0000256" key="1">
    <source>
        <dbReference type="ARBA" id="ARBA00001971"/>
    </source>
</evidence>
<evidence type="ECO:0000256" key="5">
    <source>
        <dbReference type="ARBA" id="ARBA00023004"/>
    </source>
</evidence>
<dbReference type="PANTHER" id="PTHR24305">
    <property type="entry name" value="CYTOCHROME P450"/>
    <property type="match status" value="1"/>
</dbReference>
<evidence type="ECO:0000256" key="3">
    <source>
        <dbReference type="ARBA" id="ARBA00022723"/>
    </source>
</evidence>
<evidence type="ECO:0000256" key="6">
    <source>
        <dbReference type="ARBA" id="ARBA00023033"/>
    </source>
</evidence>
<protein>
    <submittedName>
        <fullName evidence="7">Cytochrome P450</fullName>
    </submittedName>
</protein>
<accession>A0A2J6TPL8</accession>
<dbReference type="AlphaFoldDB" id="A0A2J6TPL8"/>
<dbReference type="Pfam" id="PF00067">
    <property type="entry name" value="p450"/>
    <property type="match status" value="1"/>
</dbReference>
<dbReference type="InterPro" id="IPR001128">
    <property type="entry name" value="Cyt_P450"/>
</dbReference>
<dbReference type="InterPro" id="IPR050121">
    <property type="entry name" value="Cytochrome_P450_monoxygenase"/>
</dbReference>